<keyword evidence="3" id="KW-1185">Reference proteome</keyword>
<protein>
    <submittedName>
        <fullName evidence="2">Uncharacterized protein</fullName>
    </submittedName>
</protein>
<feature type="compositionally biased region" description="Basic residues" evidence="1">
    <location>
        <begin position="85"/>
        <end position="95"/>
    </location>
</feature>
<sequence length="119" mass="12943">MNIPTIYFRRHEAKCITNAPHVSPTPSPSSPRQSLLQGSESPARIIGPSGAIKQNPQKRVGRQGEGGGGAARRSNKGPNRETRPQKTRKKLHPSRGARTNPRLGASRGGFRPGERIYQS</sequence>
<feature type="region of interest" description="Disordered" evidence="1">
    <location>
        <begin position="18"/>
        <end position="119"/>
    </location>
</feature>
<gene>
    <name evidence="2" type="ORF">GWI33_012288</name>
</gene>
<dbReference type="Proteomes" id="UP000625711">
    <property type="component" value="Unassembled WGS sequence"/>
</dbReference>
<dbReference type="AlphaFoldDB" id="A0A834MCJ9"/>
<organism evidence="2 3">
    <name type="scientific">Rhynchophorus ferrugineus</name>
    <name type="common">Red palm weevil</name>
    <name type="synonym">Curculio ferrugineus</name>
    <dbReference type="NCBI Taxonomy" id="354439"/>
    <lineage>
        <taxon>Eukaryota</taxon>
        <taxon>Metazoa</taxon>
        <taxon>Ecdysozoa</taxon>
        <taxon>Arthropoda</taxon>
        <taxon>Hexapoda</taxon>
        <taxon>Insecta</taxon>
        <taxon>Pterygota</taxon>
        <taxon>Neoptera</taxon>
        <taxon>Endopterygota</taxon>
        <taxon>Coleoptera</taxon>
        <taxon>Polyphaga</taxon>
        <taxon>Cucujiformia</taxon>
        <taxon>Curculionidae</taxon>
        <taxon>Dryophthorinae</taxon>
        <taxon>Rhynchophorus</taxon>
    </lineage>
</organism>
<comment type="caution">
    <text evidence="2">The sequence shown here is derived from an EMBL/GenBank/DDBJ whole genome shotgun (WGS) entry which is preliminary data.</text>
</comment>
<proteinExistence type="predicted"/>
<evidence type="ECO:0000313" key="3">
    <source>
        <dbReference type="Proteomes" id="UP000625711"/>
    </source>
</evidence>
<evidence type="ECO:0000313" key="2">
    <source>
        <dbReference type="EMBL" id="KAF7274995.1"/>
    </source>
</evidence>
<name>A0A834MCJ9_RHYFE</name>
<dbReference type="EMBL" id="JAACXV010011643">
    <property type="protein sequence ID" value="KAF7274995.1"/>
    <property type="molecule type" value="Genomic_DNA"/>
</dbReference>
<reference evidence="2" key="1">
    <citation type="submission" date="2020-08" db="EMBL/GenBank/DDBJ databases">
        <title>Genome sequencing and assembly of the red palm weevil Rhynchophorus ferrugineus.</title>
        <authorList>
            <person name="Dias G.B."/>
            <person name="Bergman C.M."/>
            <person name="Manee M."/>
        </authorList>
    </citation>
    <scope>NUCLEOTIDE SEQUENCE</scope>
    <source>
        <strain evidence="2">AA-2017</strain>
        <tissue evidence="2">Whole larva</tissue>
    </source>
</reference>
<evidence type="ECO:0000256" key="1">
    <source>
        <dbReference type="SAM" id="MobiDB-lite"/>
    </source>
</evidence>
<accession>A0A834MCJ9</accession>